<comment type="caution">
    <text evidence="1">The sequence shown here is derived from an EMBL/GenBank/DDBJ whole genome shotgun (WGS) entry which is preliminary data.</text>
</comment>
<accession>A0A438F5V2</accession>
<protein>
    <submittedName>
        <fullName evidence="1">Uncharacterized protein</fullName>
    </submittedName>
</protein>
<name>A0A438F5V2_VITVI</name>
<dbReference type="EMBL" id="QGNW01001118">
    <property type="protein sequence ID" value="RVW55333.1"/>
    <property type="molecule type" value="Genomic_DNA"/>
</dbReference>
<proteinExistence type="predicted"/>
<evidence type="ECO:0000313" key="1">
    <source>
        <dbReference type="EMBL" id="RVW55333.1"/>
    </source>
</evidence>
<dbReference type="AlphaFoldDB" id="A0A438F5V2"/>
<dbReference type="Proteomes" id="UP000288805">
    <property type="component" value="Unassembled WGS sequence"/>
</dbReference>
<organism evidence="1 2">
    <name type="scientific">Vitis vinifera</name>
    <name type="common">Grape</name>
    <dbReference type="NCBI Taxonomy" id="29760"/>
    <lineage>
        <taxon>Eukaryota</taxon>
        <taxon>Viridiplantae</taxon>
        <taxon>Streptophyta</taxon>
        <taxon>Embryophyta</taxon>
        <taxon>Tracheophyta</taxon>
        <taxon>Spermatophyta</taxon>
        <taxon>Magnoliopsida</taxon>
        <taxon>eudicotyledons</taxon>
        <taxon>Gunneridae</taxon>
        <taxon>Pentapetalae</taxon>
        <taxon>rosids</taxon>
        <taxon>Vitales</taxon>
        <taxon>Vitaceae</taxon>
        <taxon>Viteae</taxon>
        <taxon>Vitis</taxon>
    </lineage>
</organism>
<gene>
    <name evidence="1" type="ORF">CK203_089074</name>
</gene>
<sequence>MVWGFGIRMDWELVGARIYFNVVMGGGKLGWRIFGIPRLRGLGVLESLFSRALNDWEVEEAERFLEGFMGRECLEMWMIWWFGPKQRVASSRSSLSTLL</sequence>
<evidence type="ECO:0000313" key="2">
    <source>
        <dbReference type="Proteomes" id="UP000288805"/>
    </source>
</evidence>
<reference evidence="1 2" key="1">
    <citation type="journal article" date="2018" name="PLoS Genet.">
        <title>Population sequencing reveals clonal diversity and ancestral inbreeding in the grapevine cultivar Chardonnay.</title>
        <authorList>
            <person name="Roach M.J."/>
            <person name="Johnson D.L."/>
            <person name="Bohlmann J."/>
            <person name="van Vuuren H.J."/>
            <person name="Jones S.J."/>
            <person name="Pretorius I.S."/>
            <person name="Schmidt S.A."/>
            <person name="Borneman A.R."/>
        </authorList>
    </citation>
    <scope>NUCLEOTIDE SEQUENCE [LARGE SCALE GENOMIC DNA]</scope>
    <source>
        <strain evidence="2">cv. Chardonnay</strain>
        <tissue evidence="1">Leaf</tissue>
    </source>
</reference>